<dbReference type="SUPFAM" id="SSF53901">
    <property type="entry name" value="Thiolase-like"/>
    <property type="match status" value="2"/>
</dbReference>
<evidence type="ECO:0000313" key="6">
    <source>
        <dbReference type="Proteomes" id="UP000065521"/>
    </source>
</evidence>
<dbReference type="Pfam" id="PF02801">
    <property type="entry name" value="Ketoacyl-synt_C"/>
    <property type="match status" value="1"/>
</dbReference>
<evidence type="ECO:0000256" key="3">
    <source>
        <dbReference type="RuleBase" id="RU003694"/>
    </source>
</evidence>
<dbReference type="InterPro" id="IPR000794">
    <property type="entry name" value="Beta-ketoacyl_synthase"/>
</dbReference>
<dbReference type="InterPro" id="IPR014031">
    <property type="entry name" value="Ketoacyl_synth_C"/>
</dbReference>
<sequence>MSTPIAITGFGVLSPAGATPDALWRALETRAVLNGPWPKRPLAGYPADNVIAVPEAVWRTLEPGATGVGNRAAALARHAIGQALADARLAGAGAGSLRIGCMLGTTTAGVEVAENVLVDAPGSGAAGAADLDASALLPGRDGRWRGPLAVLSTACSSGLLAPALAIDALAAGEADVMIAGGVDVLLEYTICGFNGLRVATRDRCRPFSGDRQGVVLSEGVACVCVEPLDAALARGAPIRAVVTGHAAGCDAAHATAPDVDGVARTIAAALAASGVGADALGGVFAHGTGTPTNDGAEIAALRRAFADTYGSDALPPVTSIKSTLGHPQAAAGTFSLVAAALALARRRLPPTANLDVRDDALGDVRIADGDGLPLAGDSVLVNAFGFGGNNCVMVVADAARARQEASA</sequence>
<dbReference type="AlphaFoldDB" id="A0A102KIM5"/>
<proteinExistence type="inferred from homology"/>
<dbReference type="Gene3D" id="3.40.47.10">
    <property type="match status" value="1"/>
</dbReference>
<evidence type="ECO:0000256" key="1">
    <source>
        <dbReference type="ARBA" id="ARBA00008467"/>
    </source>
</evidence>
<gene>
    <name evidence="5" type="ORF">WI38_00690</name>
</gene>
<name>A0A102KIM5_9BURK</name>
<evidence type="ECO:0000313" key="5">
    <source>
        <dbReference type="EMBL" id="KUZ86987.1"/>
    </source>
</evidence>
<reference evidence="5 6" key="1">
    <citation type="submission" date="2015-11" db="EMBL/GenBank/DDBJ databases">
        <title>Expanding the genomic diversity of Burkholderia species for the development of highly accurate diagnostics.</title>
        <authorList>
            <person name="Sahl J."/>
            <person name="Keim P."/>
            <person name="Wagner D."/>
        </authorList>
    </citation>
    <scope>NUCLEOTIDE SEQUENCE [LARGE SCALE GENOMIC DNA]</scope>
    <source>
        <strain evidence="5 6">RF32-BP4</strain>
    </source>
</reference>
<dbReference type="SMART" id="SM00825">
    <property type="entry name" value="PKS_KS"/>
    <property type="match status" value="1"/>
</dbReference>
<organism evidence="5 6">
    <name type="scientific">Burkholderia ubonensis</name>
    <dbReference type="NCBI Taxonomy" id="101571"/>
    <lineage>
        <taxon>Bacteria</taxon>
        <taxon>Pseudomonadati</taxon>
        <taxon>Pseudomonadota</taxon>
        <taxon>Betaproteobacteria</taxon>
        <taxon>Burkholderiales</taxon>
        <taxon>Burkholderiaceae</taxon>
        <taxon>Burkholderia</taxon>
        <taxon>Burkholderia cepacia complex</taxon>
    </lineage>
</organism>
<feature type="domain" description="Ketosynthase family 3 (KS3)" evidence="4">
    <location>
        <begin position="2"/>
        <end position="397"/>
    </location>
</feature>
<comment type="similarity">
    <text evidence="1 3">Belongs to the thiolase-like superfamily. Beta-ketoacyl-ACP synthases family.</text>
</comment>
<dbReference type="Pfam" id="PF00109">
    <property type="entry name" value="ketoacyl-synt"/>
    <property type="match status" value="1"/>
</dbReference>
<dbReference type="InterPro" id="IPR016039">
    <property type="entry name" value="Thiolase-like"/>
</dbReference>
<comment type="caution">
    <text evidence="5">The sequence shown here is derived from an EMBL/GenBank/DDBJ whole genome shotgun (WGS) entry which is preliminary data.</text>
</comment>
<keyword evidence="2 3" id="KW-0808">Transferase</keyword>
<dbReference type="InterPro" id="IPR014030">
    <property type="entry name" value="Ketoacyl_synth_N"/>
</dbReference>
<dbReference type="PANTHER" id="PTHR11712:SF347">
    <property type="entry name" value="BETA KETOACYL-ACYL CARRIER PROTEIN SYNTHASE"/>
    <property type="match status" value="1"/>
</dbReference>
<accession>A0A102KIM5</accession>
<dbReference type="RefSeq" id="WP_059635183.1">
    <property type="nucleotide sequence ID" value="NZ_LOTK01000016.1"/>
</dbReference>
<evidence type="ECO:0000259" key="4">
    <source>
        <dbReference type="PROSITE" id="PS52004"/>
    </source>
</evidence>
<dbReference type="GO" id="GO:0006633">
    <property type="term" value="P:fatty acid biosynthetic process"/>
    <property type="evidence" value="ECO:0007669"/>
    <property type="project" value="TreeGrafter"/>
</dbReference>
<dbReference type="EMBL" id="LOTN01000044">
    <property type="protein sequence ID" value="KUZ86987.1"/>
    <property type="molecule type" value="Genomic_DNA"/>
</dbReference>
<dbReference type="Proteomes" id="UP000065521">
    <property type="component" value="Unassembled WGS sequence"/>
</dbReference>
<protein>
    <submittedName>
        <fullName evidence="5">Beta-ketoacyl synthase</fullName>
    </submittedName>
</protein>
<dbReference type="GO" id="GO:0004315">
    <property type="term" value="F:3-oxoacyl-[acyl-carrier-protein] synthase activity"/>
    <property type="evidence" value="ECO:0007669"/>
    <property type="project" value="TreeGrafter"/>
</dbReference>
<dbReference type="PANTHER" id="PTHR11712">
    <property type="entry name" value="POLYKETIDE SYNTHASE-RELATED"/>
    <property type="match status" value="1"/>
</dbReference>
<dbReference type="InterPro" id="IPR020841">
    <property type="entry name" value="PKS_Beta-ketoAc_synthase_dom"/>
</dbReference>
<evidence type="ECO:0000256" key="2">
    <source>
        <dbReference type="ARBA" id="ARBA00022679"/>
    </source>
</evidence>
<dbReference type="PROSITE" id="PS52004">
    <property type="entry name" value="KS3_2"/>
    <property type="match status" value="1"/>
</dbReference>